<accession>A0ABP9FMK8</accession>
<name>A0ABP9FMK8_9SPHI</name>
<proteinExistence type="predicted"/>
<evidence type="ECO:0008006" key="4">
    <source>
        <dbReference type="Google" id="ProtNLM"/>
    </source>
</evidence>
<keyword evidence="3" id="KW-1185">Reference proteome</keyword>
<evidence type="ECO:0000313" key="3">
    <source>
        <dbReference type="Proteomes" id="UP001501436"/>
    </source>
</evidence>
<protein>
    <recommendedName>
        <fullName evidence="4">Lipocalin-like protein</fullName>
    </recommendedName>
</protein>
<organism evidence="2 3">
    <name type="scientific">Mucilaginibacter defluvii</name>
    <dbReference type="NCBI Taxonomy" id="1196019"/>
    <lineage>
        <taxon>Bacteria</taxon>
        <taxon>Pseudomonadati</taxon>
        <taxon>Bacteroidota</taxon>
        <taxon>Sphingobacteriia</taxon>
        <taxon>Sphingobacteriales</taxon>
        <taxon>Sphingobacteriaceae</taxon>
        <taxon>Mucilaginibacter</taxon>
    </lineage>
</organism>
<keyword evidence="1" id="KW-0732">Signal</keyword>
<dbReference type="RefSeq" id="WP_345328720.1">
    <property type="nucleotide sequence ID" value="NZ_BAABJI010000001.1"/>
</dbReference>
<dbReference type="EMBL" id="BAABJI010000001">
    <property type="protein sequence ID" value="GAA4901797.1"/>
    <property type="molecule type" value="Genomic_DNA"/>
</dbReference>
<feature type="signal peptide" evidence="1">
    <location>
        <begin position="1"/>
        <end position="22"/>
    </location>
</feature>
<dbReference type="PROSITE" id="PS51257">
    <property type="entry name" value="PROKAR_LIPOPROTEIN"/>
    <property type="match status" value="1"/>
</dbReference>
<evidence type="ECO:0000256" key="1">
    <source>
        <dbReference type="SAM" id="SignalP"/>
    </source>
</evidence>
<gene>
    <name evidence="2" type="ORF">GCM10023313_00320</name>
</gene>
<comment type="caution">
    <text evidence="2">The sequence shown here is derived from an EMBL/GenBank/DDBJ whole genome shotgun (WGS) entry which is preliminary data.</text>
</comment>
<feature type="chain" id="PRO_5046224174" description="Lipocalin-like protein" evidence="1">
    <location>
        <begin position="23"/>
        <end position="160"/>
    </location>
</feature>
<reference evidence="3" key="1">
    <citation type="journal article" date="2019" name="Int. J. Syst. Evol. Microbiol.">
        <title>The Global Catalogue of Microorganisms (GCM) 10K type strain sequencing project: providing services to taxonomists for standard genome sequencing and annotation.</title>
        <authorList>
            <consortium name="The Broad Institute Genomics Platform"/>
            <consortium name="The Broad Institute Genome Sequencing Center for Infectious Disease"/>
            <person name="Wu L."/>
            <person name="Ma J."/>
        </authorList>
    </citation>
    <scope>NUCLEOTIDE SEQUENCE [LARGE SCALE GENOMIC DNA]</scope>
    <source>
        <strain evidence="3">JCM 18283</strain>
    </source>
</reference>
<sequence length="160" mass="17499">MKKLFQYTLAILALTVVISACSSTRSTTSSHVPRDRFVNTWVCNTVTYEGGLLPNAVQSAFDQAPPSAFVGSVWKLTNSGNGMYTLSNGTSQSIFWSVYEGPNGTQFQFKKIYEGDKAKNVTEGYRLDVGTANKETLVLKTPVPIGAQTGYVVYSFSKQK</sequence>
<dbReference type="Proteomes" id="UP001501436">
    <property type="component" value="Unassembled WGS sequence"/>
</dbReference>
<evidence type="ECO:0000313" key="2">
    <source>
        <dbReference type="EMBL" id="GAA4901797.1"/>
    </source>
</evidence>